<dbReference type="Gene3D" id="1.10.10.10">
    <property type="entry name" value="Winged helix-like DNA-binding domain superfamily/Winged helix DNA-binding domain"/>
    <property type="match status" value="1"/>
</dbReference>
<dbReference type="PANTHER" id="PTHR46078:SF2">
    <property type="entry name" value="FORK-HEAD DOMAIN-CONTAINING PROTEIN"/>
    <property type="match status" value="1"/>
</dbReference>
<dbReference type="STRING" id="46731.A0A3M6V053"/>
<feature type="region of interest" description="Disordered" evidence="7">
    <location>
        <begin position="25"/>
        <end position="72"/>
    </location>
</feature>
<comment type="subcellular location">
    <subcellularLocation>
        <location evidence="1 6">Nucleus</location>
    </subcellularLocation>
</comment>
<dbReference type="SUPFAM" id="SSF46785">
    <property type="entry name" value="Winged helix' DNA-binding domain"/>
    <property type="match status" value="1"/>
</dbReference>
<dbReference type="PROSITE" id="PS00658">
    <property type="entry name" value="FORK_HEAD_2"/>
    <property type="match status" value="1"/>
</dbReference>
<reference evidence="9 10" key="1">
    <citation type="journal article" date="2018" name="Sci. Rep.">
        <title>Comparative analysis of the Pocillopora damicornis genome highlights role of immune system in coral evolution.</title>
        <authorList>
            <person name="Cunning R."/>
            <person name="Bay R.A."/>
            <person name="Gillette P."/>
            <person name="Baker A.C."/>
            <person name="Traylor-Knowles N."/>
        </authorList>
    </citation>
    <scope>NUCLEOTIDE SEQUENCE [LARGE SCALE GENOMIC DNA]</scope>
    <source>
        <strain evidence="9">RSMAS</strain>
        <tissue evidence="9">Whole animal</tissue>
    </source>
</reference>
<feature type="compositionally biased region" description="Low complexity" evidence="7">
    <location>
        <begin position="182"/>
        <end position="197"/>
    </location>
</feature>
<evidence type="ECO:0000256" key="6">
    <source>
        <dbReference type="PROSITE-ProRule" id="PRU00089"/>
    </source>
</evidence>
<keyword evidence="5 6" id="KW-0539">Nucleus</keyword>
<dbReference type="PROSITE" id="PS50039">
    <property type="entry name" value="FORK_HEAD_3"/>
    <property type="match status" value="1"/>
</dbReference>
<feature type="domain" description="Fork-head" evidence="8">
    <location>
        <begin position="71"/>
        <end position="166"/>
    </location>
</feature>
<evidence type="ECO:0000313" key="10">
    <source>
        <dbReference type="Proteomes" id="UP000275408"/>
    </source>
</evidence>
<organism evidence="9 10">
    <name type="scientific">Pocillopora damicornis</name>
    <name type="common">Cauliflower coral</name>
    <name type="synonym">Millepora damicornis</name>
    <dbReference type="NCBI Taxonomy" id="46731"/>
    <lineage>
        <taxon>Eukaryota</taxon>
        <taxon>Metazoa</taxon>
        <taxon>Cnidaria</taxon>
        <taxon>Anthozoa</taxon>
        <taxon>Hexacorallia</taxon>
        <taxon>Scleractinia</taxon>
        <taxon>Astrocoeniina</taxon>
        <taxon>Pocilloporidae</taxon>
        <taxon>Pocillopora</taxon>
    </lineage>
</organism>
<dbReference type="GO" id="GO:0000981">
    <property type="term" value="F:DNA-binding transcription factor activity, RNA polymerase II-specific"/>
    <property type="evidence" value="ECO:0007669"/>
    <property type="project" value="TreeGrafter"/>
</dbReference>
<dbReference type="PANTHER" id="PTHR46078">
    <property type="entry name" value="FORKHEAD BOX PROTEIN J2 FAMILY MEMBER"/>
    <property type="match status" value="1"/>
</dbReference>
<keyword evidence="4" id="KW-0804">Transcription</keyword>
<dbReference type="Proteomes" id="UP000275408">
    <property type="component" value="Unassembled WGS sequence"/>
</dbReference>
<evidence type="ECO:0000256" key="5">
    <source>
        <dbReference type="ARBA" id="ARBA00023242"/>
    </source>
</evidence>
<keyword evidence="2" id="KW-0805">Transcription regulation</keyword>
<dbReference type="InterPro" id="IPR045912">
    <property type="entry name" value="FOXJ2/3-like"/>
</dbReference>
<feature type="compositionally biased region" description="Polar residues" evidence="7">
    <location>
        <begin position="25"/>
        <end position="35"/>
    </location>
</feature>
<dbReference type="AlphaFoldDB" id="A0A3M6V053"/>
<feature type="compositionally biased region" description="Polar residues" evidence="7">
    <location>
        <begin position="372"/>
        <end position="387"/>
    </location>
</feature>
<dbReference type="FunFam" id="1.10.10.10:FF:000088">
    <property type="entry name" value="Forkhead box protein J3"/>
    <property type="match status" value="1"/>
</dbReference>
<dbReference type="InterPro" id="IPR001766">
    <property type="entry name" value="Fork_head_dom"/>
</dbReference>
<gene>
    <name evidence="9" type="ORF">pdam_00011889</name>
</gene>
<proteinExistence type="predicted"/>
<dbReference type="InterPro" id="IPR036388">
    <property type="entry name" value="WH-like_DNA-bd_sf"/>
</dbReference>
<name>A0A3M6V053_POCDA</name>
<dbReference type="GO" id="GO:0000978">
    <property type="term" value="F:RNA polymerase II cis-regulatory region sequence-specific DNA binding"/>
    <property type="evidence" value="ECO:0007669"/>
    <property type="project" value="TreeGrafter"/>
</dbReference>
<comment type="caution">
    <text evidence="9">The sequence shown here is derived from an EMBL/GenBank/DDBJ whole genome shotgun (WGS) entry which is preliminary data.</text>
</comment>
<accession>A0A3M6V053</accession>
<dbReference type="PRINTS" id="PR00053">
    <property type="entry name" value="FORKHEAD"/>
</dbReference>
<dbReference type="CDD" id="cd20024">
    <property type="entry name" value="FH_FOXJ2-like"/>
    <property type="match status" value="1"/>
</dbReference>
<feature type="compositionally biased region" description="Basic and acidic residues" evidence="7">
    <location>
        <begin position="62"/>
        <end position="71"/>
    </location>
</feature>
<evidence type="ECO:0000256" key="7">
    <source>
        <dbReference type="SAM" id="MobiDB-lite"/>
    </source>
</evidence>
<evidence type="ECO:0000256" key="1">
    <source>
        <dbReference type="ARBA" id="ARBA00004123"/>
    </source>
</evidence>
<evidence type="ECO:0000256" key="4">
    <source>
        <dbReference type="ARBA" id="ARBA00023163"/>
    </source>
</evidence>
<dbReference type="InterPro" id="IPR030456">
    <property type="entry name" value="TF_fork_head_CS_2"/>
</dbReference>
<dbReference type="InterPro" id="IPR036390">
    <property type="entry name" value="WH_DNA-bd_sf"/>
</dbReference>
<evidence type="ECO:0000256" key="3">
    <source>
        <dbReference type="ARBA" id="ARBA00023125"/>
    </source>
</evidence>
<protein>
    <recommendedName>
        <fullName evidence="8">Fork-head domain-containing protein</fullName>
    </recommendedName>
</protein>
<keyword evidence="10" id="KW-1185">Reference proteome</keyword>
<sequence>MADLNSSLTAMDWLPKLSVGTALNTANKMSNNNNDPNRDKSPFRKPPSSPLDPNATLDDEEAQQHKTRESKPPYSYANLITFAINSSPKKKMTLSEIYQWICDKFPYYKEAGNGWKNSIRHNLSLNKCFMKVPRSKDDPGKGSYWAIDQNPQDDSAHSRQNRKRRPSDSRLSPYGPEDGRVSPISPQSSPCGSPSSPTLASLHASAGYYGSSPTNQGFLGMSAGISPGSSPNTNVGGFGASQSYGEPPRKIFPEVAFEDLSASFKNLYKSVFDASHGGDSYVDQNQWQDFAFSFSQYLHQQGFIPDSNSMRGISPSSSNSSNMMGSPQGMLQVSNPQFTSGGSPLQGSQHSYSSSASFSGSSQHSIPGIKVTSINNQPTVGQTGNQHTMIGTRAPALMDDDEDEEFDWDSLL</sequence>
<feature type="compositionally biased region" description="Low complexity" evidence="7">
    <location>
        <begin position="343"/>
        <end position="365"/>
    </location>
</feature>
<evidence type="ECO:0000256" key="2">
    <source>
        <dbReference type="ARBA" id="ARBA00023015"/>
    </source>
</evidence>
<evidence type="ECO:0000259" key="8">
    <source>
        <dbReference type="PROSITE" id="PS50039"/>
    </source>
</evidence>
<dbReference type="SMART" id="SM00339">
    <property type="entry name" value="FH"/>
    <property type="match status" value="1"/>
</dbReference>
<feature type="compositionally biased region" description="Low complexity" evidence="7">
    <location>
        <begin position="307"/>
        <end position="327"/>
    </location>
</feature>
<dbReference type="PROSITE" id="PS00657">
    <property type="entry name" value="FORK_HEAD_1"/>
    <property type="match status" value="1"/>
</dbReference>
<dbReference type="EMBL" id="RCHS01000379">
    <property type="protein sequence ID" value="RMX59305.1"/>
    <property type="molecule type" value="Genomic_DNA"/>
</dbReference>
<keyword evidence="3 6" id="KW-0238">DNA-binding</keyword>
<feature type="DNA-binding region" description="Fork-head" evidence="6">
    <location>
        <begin position="71"/>
        <end position="166"/>
    </location>
</feature>
<feature type="compositionally biased region" description="Polar residues" evidence="7">
    <location>
        <begin position="329"/>
        <end position="342"/>
    </location>
</feature>
<dbReference type="GO" id="GO:0005634">
    <property type="term" value="C:nucleus"/>
    <property type="evidence" value="ECO:0007669"/>
    <property type="project" value="UniProtKB-SubCell"/>
</dbReference>
<feature type="region of interest" description="Disordered" evidence="7">
    <location>
        <begin position="136"/>
        <end position="198"/>
    </location>
</feature>
<dbReference type="OrthoDB" id="10029558at2759"/>
<dbReference type="Pfam" id="PF00250">
    <property type="entry name" value="Forkhead"/>
    <property type="match status" value="1"/>
</dbReference>
<dbReference type="InterPro" id="IPR018122">
    <property type="entry name" value="TF_fork_head_CS_1"/>
</dbReference>
<feature type="region of interest" description="Disordered" evidence="7">
    <location>
        <begin position="306"/>
        <end position="387"/>
    </location>
</feature>
<evidence type="ECO:0000313" key="9">
    <source>
        <dbReference type="EMBL" id="RMX59305.1"/>
    </source>
</evidence>